<evidence type="ECO:0000256" key="10">
    <source>
        <dbReference type="SAM" id="Coils"/>
    </source>
</evidence>
<keyword evidence="6" id="KW-0067">ATP-binding</keyword>
<gene>
    <name evidence="12" type="primary">recN</name>
    <name evidence="12" type="ORF">P9H32_15810</name>
</gene>
<evidence type="ECO:0000256" key="8">
    <source>
        <dbReference type="ARBA" id="ARBA00033408"/>
    </source>
</evidence>
<dbReference type="NCBIfam" id="TIGR00634">
    <property type="entry name" value="recN"/>
    <property type="match status" value="1"/>
</dbReference>
<dbReference type="InterPro" id="IPR003395">
    <property type="entry name" value="RecF/RecN/SMC_N"/>
</dbReference>
<comment type="similarity">
    <text evidence="2 9">Belongs to the RecN family.</text>
</comment>
<dbReference type="SUPFAM" id="SSF52540">
    <property type="entry name" value="P-loop containing nucleoside triphosphate hydrolases"/>
    <property type="match status" value="1"/>
</dbReference>
<dbReference type="CDD" id="cd03241">
    <property type="entry name" value="ABC_RecN"/>
    <property type="match status" value="2"/>
</dbReference>
<dbReference type="PANTHER" id="PTHR11059">
    <property type="entry name" value="DNA REPAIR PROTEIN RECN"/>
    <property type="match status" value="1"/>
</dbReference>
<evidence type="ECO:0000256" key="6">
    <source>
        <dbReference type="ARBA" id="ARBA00022840"/>
    </source>
</evidence>
<evidence type="ECO:0000256" key="5">
    <source>
        <dbReference type="ARBA" id="ARBA00022763"/>
    </source>
</evidence>
<keyword evidence="5 9" id="KW-0227">DNA damage</keyword>
<evidence type="ECO:0000256" key="9">
    <source>
        <dbReference type="PIRNR" id="PIRNR003128"/>
    </source>
</evidence>
<evidence type="ECO:0000256" key="1">
    <source>
        <dbReference type="ARBA" id="ARBA00003618"/>
    </source>
</evidence>
<feature type="coiled-coil region" evidence="10">
    <location>
        <begin position="158"/>
        <end position="200"/>
    </location>
</feature>
<comment type="caution">
    <text evidence="12">The sequence shown here is derived from an EMBL/GenBank/DDBJ whole genome shotgun (WGS) entry which is preliminary data.</text>
</comment>
<name>A0ABU5N0Y7_9BACT</name>
<keyword evidence="13" id="KW-1185">Reference proteome</keyword>
<dbReference type="PANTHER" id="PTHR11059:SF0">
    <property type="entry name" value="DNA REPAIR PROTEIN RECN"/>
    <property type="match status" value="1"/>
</dbReference>
<dbReference type="Proteomes" id="UP001290861">
    <property type="component" value="Unassembled WGS sequence"/>
</dbReference>
<evidence type="ECO:0000256" key="7">
    <source>
        <dbReference type="ARBA" id="ARBA00023204"/>
    </source>
</evidence>
<dbReference type="RefSeq" id="WP_322609873.1">
    <property type="nucleotide sequence ID" value="NZ_JARVCO010000012.1"/>
</dbReference>
<evidence type="ECO:0000256" key="2">
    <source>
        <dbReference type="ARBA" id="ARBA00009441"/>
    </source>
</evidence>
<sequence>MLRTLKIKNLALVDDVQVGFSEGLNVITGETGAGKSLMIGALRLLLGERADKSLIRTGETSCSVHAEFGLEDCRAVDAILEDVGLEPCDGGLLIIRRVITGTSNRTTVNDESVTLNALKRLGEVLVDMHGPYDHQSLLDQHVQLEILDAFGQIDHSEYQEHYRKYRDVQKQIEALNSDNEEDLQRQIEFLDYRVNEIESANLNPEEEAEVEEEHSKIANAQHVIELANGTVQALTEGEGCAFEGLVSAQQALNQLIKLMPEAQDWHDELESAVTSVQEVVRSIEQSAGDIDASAERMEWLDDRLTTYQTLKRKYGTTVEEVLENGAQWAEQLKELRGRDKKREKLENQLTLIFQDLDQTGAKLRAARENVADHLSECITRELVDIGFEHGFFDVQITPCDPTPTGMDTIDFGFAPNAGEDMRPLRMIASSGEISRVMLATKAVLAKQDQIPVLVFDEIDANIGGEIGGAVGRKLAEVARHHQLLCITHLPQVAACGNRHLAVSKKVEDGRTFTEVELLDDETRPEELARMLGGKDSTNVTLQHAREMLEQTSFL</sequence>
<evidence type="ECO:0000256" key="3">
    <source>
        <dbReference type="ARBA" id="ARBA00021315"/>
    </source>
</evidence>
<proteinExistence type="inferred from homology"/>
<dbReference type="PIRSF" id="PIRSF003128">
    <property type="entry name" value="RecN"/>
    <property type="match status" value="1"/>
</dbReference>
<organism evidence="12 13">
    <name type="scientific">Pontiella agarivorans</name>
    <dbReference type="NCBI Taxonomy" id="3038953"/>
    <lineage>
        <taxon>Bacteria</taxon>
        <taxon>Pseudomonadati</taxon>
        <taxon>Kiritimatiellota</taxon>
        <taxon>Kiritimatiellia</taxon>
        <taxon>Kiritimatiellales</taxon>
        <taxon>Pontiellaceae</taxon>
        <taxon>Pontiella</taxon>
    </lineage>
</organism>
<accession>A0ABU5N0Y7</accession>
<comment type="function">
    <text evidence="1 9">May be involved in recombinational repair of damaged DNA.</text>
</comment>
<evidence type="ECO:0000259" key="11">
    <source>
        <dbReference type="Pfam" id="PF02463"/>
    </source>
</evidence>
<dbReference type="Pfam" id="PF02463">
    <property type="entry name" value="SMC_N"/>
    <property type="match status" value="1"/>
</dbReference>
<dbReference type="Gene3D" id="3.40.50.300">
    <property type="entry name" value="P-loop containing nucleotide triphosphate hydrolases"/>
    <property type="match status" value="2"/>
</dbReference>
<keyword evidence="10" id="KW-0175">Coiled coil</keyword>
<dbReference type="EMBL" id="JARVCO010000012">
    <property type="protein sequence ID" value="MDZ8120097.1"/>
    <property type="molecule type" value="Genomic_DNA"/>
</dbReference>
<keyword evidence="7 9" id="KW-0234">DNA repair</keyword>
<reference evidence="12 13" key="1">
    <citation type="journal article" date="2024" name="Appl. Environ. Microbiol.">
        <title>Pontiella agarivorans sp. nov., a novel marine anaerobic bacterium capable of degrading macroalgal polysaccharides and fixing nitrogen.</title>
        <authorList>
            <person name="Liu N."/>
            <person name="Kivenson V."/>
            <person name="Peng X."/>
            <person name="Cui Z."/>
            <person name="Lankiewicz T.S."/>
            <person name="Gosselin K.M."/>
            <person name="English C.J."/>
            <person name="Blair E.M."/>
            <person name="O'Malley M.A."/>
            <person name="Valentine D.L."/>
        </authorList>
    </citation>
    <scope>NUCLEOTIDE SEQUENCE [LARGE SCALE GENOMIC DNA]</scope>
    <source>
        <strain evidence="12 13">NLcol2</strain>
    </source>
</reference>
<feature type="domain" description="RecF/RecN/SMC N-terminal" evidence="11">
    <location>
        <begin position="2"/>
        <end position="504"/>
    </location>
</feature>
<protein>
    <recommendedName>
        <fullName evidence="3 9">DNA repair protein RecN</fullName>
    </recommendedName>
    <alternativeName>
        <fullName evidence="8 9">Recombination protein N</fullName>
    </alternativeName>
</protein>
<evidence type="ECO:0000313" key="12">
    <source>
        <dbReference type="EMBL" id="MDZ8120097.1"/>
    </source>
</evidence>
<dbReference type="InterPro" id="IPR004604">
    <property type="entry name" value="DNA_recomb/repair_RecN"/>
</dbReference>
<evidence type="ECO:0000313" key="13">
    <source>
        <dbReference type="Proteomes" id="UP001290861"/>
    </source>
</evidence>
<evidence type="ECO:0000256" key="4">
    <source>
        <dbReference type="ARBA" id="ARBA00022741"/>
    </source>
</evidence>
<keyword evidence="4" id="KW-0547">Nucleotide-binding</keyword>
<dbReference type="InterPro" id="IPR027417">
    <property type="entry name" value="P-loop_NTPase"/>
</dbReference>